<organism evidence="11 12">
    <name type="scientific">Ceratopteris richardii</name>
    <name type="common">Triangle waterfern</name>
    <dbReference type="NCBI Taxonomy" id="49495"/>
    <lineage>
        <taxon>Eukaryota</taxon>
        <taxon>Viridiplantae</taxon>
        <taxon>Streptophyta</taxon>
        <taxon>Embryophyta</taxon>
        <taxon>Tracheophyta</taxon>
        <taxon>Polypodiopsida</taxon>
        <taxon>Polypodiidae</taxon>
        <taxon>Polypodiales</taxon>
        <taxon>Pteridineae</taxon>
        <taxon>Pteridaceae</taxon>
        <taxon>Parkerioideae</taxon>
        <taxon>Ceratopteris</taxon>
    </lineage>
</organism>
<dbReference type="PANTHER" id="PTHR22937:SF65">
    <property type="entry name" value="E3 UBIQUITIN-PROTEIN LIGASE ARK2C"/>
    <property type="match status" value="1"/>
</dbReference>
<evidence type="ECO:0000313" key="12">
    <source>
        <dbReference type="Proteomes" id="UP000825935"/>
    </source>
</evidence>
<keyword evidence="4" id="KW-0479">Metal-binding</keyword>
<dbReference type="AlphaFoldDB" id="A0A8T2TG20"/>
<accession>A0A8T2TG20</accession>
<evidence type="ECO:0000256" key="2">
    <source>
        <dbReference type="ARBA" id="ARBA00012483"/>
    </source>
</evidence>
<dbReference type="Gene3D" id="3.30.40.10">
    <property type="entry name" value="Zinc/RING finger domain, C3HC4 (zinc finger)"/>
    <property type="match status" value="1"/>
</dbReference>
<evidence type="ECO:0000256" key="8">
    <source>
        <dbReference type="PROSITE-ProRule" id="PRU00175"/>
    </source>
</evidence>
<keyword evidence="5 8" id="KW-0863">Zinc-finger</keyword>
<dbReference type="InterPro" id="IPR001841">
    <property type="entry name" value="Znf_RING"/>
</dbReference>
<feature type="domain" description="RING-type" evidence="10">
    <location>
        <begin position="554"/>
        <end position="595"/>
    </location>
</feature>
<dbReference type="GO" id="GO:0008270">
    <property type="term" value="F:zinc ion binding"/>
    <property type="evidence" value="ECO:0007669"/>
    <property type="project" value="UniProtKB-KW"/>
</dbReference>
<dbReference type="Pfam" id="PF13639">
    <property type="entry name" value="zf-RING_2"/>
    <property type="match status" value="1"/>
</dbReference>
<comment type="catalytic activity">
    <reaction evidence="1">
        <text>S-ubiquitinyl-[E2 ubiquitin-conjugating enzyme]-L-cysteine + [acceptor protein]-L-lysine = [E2 ubiquitin-conjugating enzyme]-L-cysteine + N(6)-ubiquitinyl-[acceptor protein]-L-lysine.</text>
        <dbReference type="EC" id="2.3.2.27"/>
    </reaction>
</comment>
<dbReference type="PROSITE" id="PS50089">
    <property type="entry name" value="ZF_RING_2"/>
    <property type="match status" value="1"/>
</dbReference>
<feature type="compositionally biased region" description="Polar residues" evidence="9">
    <location>
        <begin position="137"/>
        <end position="152"/>
    </location>
</feature>
<evidence type="ECO:0000313" key="11">
    <source>
        <dbReference type="EMBL" id="KAH7421500.1"/>
    </source>
</evidence>
<dbReference type="SUPFAM" id="SSF57850">
    <property type="entry name" value="RING/U-box"/>
    <property type="match status" value="1"/>
</dbReference>
<dbReference type="Proteomes" id="UP000825935">
    <property type="component" value="Chromosome 13"/>
</dbReference>
<dbReference type="InterPro" id="IPR013083">
    <property type="entry name" value="Znf_RING/FYVE/PHD"/>
</dbReference>
<dbReference type="SMART" id="SM00184">
    <property type="entry name" value="RING"/>
    <property type="match status" value="1"/>
</dbReference>
<evidence type="ECO:0000259" key="10">
    <source>
        <dbReference type="PROSITE" id="PS50089"/>
    </source>
</evidence>
<evidence type="ECO:0000256" key="3">
    <source>
        <dbReference type="ARBA" id="ARBA00022679"/>
    </source>
</evidence>
<dbReference type="EMBL" id="CM035418">
    <property type="protein sequence ID" value="KAH7421500.1"/>
    <property type="molecule type" value="Genomic_DNA"/>
</dbReference>
<dbReference type="EC" id="2.3.2.27" evidence="2"/>
<dbReference type="GO" id="GO:0061630">
    <property type="term" value="F:ubiquitin protein ligase activity"/>
    <property type="evidence" value="ECO:0007669"/>
    <property type="project" value="UniProtKB-EC"/>
</dbReference>
<keyword evidence="6" id="KW-0833">Ubl conjugation pathway</keyword>
<evidence type="ECO:0000256" key="7">
    <source>
        <dbReference type="ARBA" id="ARBA00022833"/>
    </source>
</evidence>
<dbReference type="InterPro" id="IPR045191">
    <property type="entry name" value="MBR1/2-like"/>
</dbReference>
<evidence type="ECO:0000256" key="9">
    <source>
        <dbReference type="SAM" id="MobiDB-lite"/>
    </source>
</evidence>
<evidence type="ECO:0000256" key="5">
    <source>
        <dbReference type="ARBA" id="ARBA00022771"/>
    </source>
</evidence>
<gene>
    <name evidence="11" type="ORF">KP509_13G060600</name>
</gene>
<sequence length="599" mass="65594">MTALTSGPRFSYSGNSSHSINLEDTEFSGPYSDHFRSSSAFQMGQWQKRQNCGNSTQGHPSMGLVGLGQLCPARVAAEESWNHPVRTLSGPHRTMNQVSRGNPQVPQYNGFDPAIVTMYSSSDGMAMEATWNTGTSLEPSASSAVGSSINNTHGDERGRNFRKRKSSMDLFPGSSSHRTSGIECNLSRISQAPQLGSFDAYLNSTRDAPAIRVEGQEQYQGFRTFGLPLSTSRYDGSAILPHDSNSYCPSIGQSERVLSAPALLPASDVGNVSVGNIGTNLSESSMFRQTSGSSGSGSWHRISAYMDEGNSQSGFLDSRNFNSTLAVNPYRQGEESDVLDGPSYERRQHPPLNRLIRPRHLTSQHSAIPQHLVPSPHAYIGTVNNYPSFSAAHSNRYHNNIHAHLSFPPPGSVAAMNGVPSGPQTAFGDLSMAGQFIPRYNDLNRTTNSRQHVSLRASRVLPSEMLDGLRFSGPHNELINQSVPYEWTEAYDQHSDMRLDVDNMTYEELLALEERIGNVSTGLDGEDVQKCLKTTKHSSAVITITKAEDNDLKCSICQEEYEEGDELGELKCGHGYHTDCIKQWLQLKNQCPICKASAC</sequence>
<keyword evidence="12" id="KW-1185">Reference proteome</keyword>
<keyword evidence="3" id="KW-0808">Transferase</keyword>
<reference evidence="11" key="1">
    <citation type="submission" date="2021-08" db="EMBL/GenBank/DDBJ databases">
        <title>WGS assembly of Ceratopteris richardii.</title>
        <authorList>
            <person name="Marchant D.B."/>
            <person name="Chen G."/>
            <person name="Jenkins J."/>
            <person name="Shu S."/>
            <person name="Leebens-Mack J."/>
            <person name="Grimwood J."/>
            <person name="Schmutz J."/>
            <person name="Soltis P."/>
            <person name="Soltis D."/>
            <person name="Chen Z.-H."/>
        </authorList>
    </citation>
    <scope>NUCLEOTIDE SEQUENCE</scope>
    <source>
        <strain evidence="11">Whitten #5841</strain>
        <tissue evidence="11">Leaf</tissue>
    </source>
</reference>
<feature type="region of interest" description="Disordered" evidence="9">
    <location>
        <begin position="137"/>
        <end position="177"/>
    </location>
</feature>
<name>A0A8T2TG20_CERRI</name>
<keyword evidence="7" id="KW-0862">Zinc</keyword>
<dbReference type="PANTHER" id="PTHR22937">
    <property type="entry name" value="E3 UBIQUITIN-PROTEIN LIGASE RNF165"/>
    <property type="match status" value="1"/>
</dbReference>
<evidence type="ECO:0000256" key="4">
    <source>
        <dbReference type="ARBA" id="ARBA00022723"/>
    </source>
</evidence>
<dbReference type="EMBL" id="CM035418">
    <property type="protein sequence ID" value="KAH7421497.1"/>
    <property type="molecule type" value="Genomic_DNA"/>
</dbReference>
<comment type="caution">
    <text evidence="11">The sequence shown here is derived from an EMBL/GenBank/DDBJ whole genome shotgun (WGS) entry which is preliminary data.</text>
</comment>
<evidence type="ECO:0000256" key="6">
    <source>
        <dbReference type="ARBA" id="ARBA00022786"/>
    </source>
</evidence>
<dbReference type="OrthoDB" id="1918085at2759"/>
<protein>
    <recommendedName>
        <fullName evidence="2">RING-type E3 ubiquitin transferase</fullName>
        <ecNumber evidence="2">2.3.2.27</ecNumber>
    </recommendedName>
</protein>
<evidence type="ECO:0000256" key="1">
    <source>
        <dbReference type="ARBA" id="ARBA00000900"/>
    </source>
</evidence>
<dbReference type="EMBL" id="CM035418">
    <property type="protein sequence ID" value="KAH7421501.1"/>
    <property type="molecule type" value="Genomic_DNA"/>
</dbReference>
<proteinExistence type="predicted"/>